<feature type="region of interest" description="Disordered" evidence="1">
    <location>
        <begin position="38"/>
        <end position="70"/>
    </location>
</feature>
<reference evidence="3 4" key="1">
    <citation type="submission" date="2019-01" db="EMBL/GenBank/DDBJ databases">
        <title>Genome sequencing of strain FW100M-8.</title>
        <authorList>
            <person name="Heo J."/>
            <person name="Kim S.-J."/>
            <person name="Kim J.-S."/>
            <person name="Hong S.-B."/>
            <person name="Kwon S.-W."/>
        </authorList>
    </citation>
    <scope>NUCLEOTIDE SEQUENCE [LARGE SCALE GENOMIC DNA]</scope>
    <source>
        <strain evidence="3 4">FW100M-8</strain>
    </source>
</reference>
<keyword evidence="4" id="KW-1185">Reference proteome</keyword>
<name>A0A4P6FJ95_9MICO</name>
<sequence length="70" mass="7365">MNAAWWIAIAIAVWLLIAFAGVALFAGAKKQRARFEEHAAETAAHESGIPADTSSEAARRDGGETDEPAA</sequence>
<dbReference type="Proteomes" id="UP000291259">
    <property type="component" value="Chromosome"/>
</dbReference>
<dbReference type="AlphaFoldDB" id="A0A4P6FJ95"/>
<evidence type="ECO:0000256" key="2">
    <source>
        <dbReference type="SAM" id="Phobius"/>
    </source>
</evidence>
<dbReference type="KEGG" id="agf:ET445_16345"/>
<keyword evidence="2" id="KW-1133">Transmembrane helix</keyword>
<dbReference type="RefSeq" id="WP_129192213.1">
    <property type="nucleotide sequence ID" value="NZ_CP035491.1"/>
</dbReference>
<feature type="transmembrane region" description="Helical" evidence="2">
    <location>
        <begin position="6"/>
        <end position="26"/>
    </location>
</feature>
<evidence type="ECO:0000256" key="1">
    <source>
        <dbReference type="SAM" id="MobiDB-lite"/>
    </source>
</evidence>
<proteinExistence type="predicted"/>
<accession>A0A4P6FJ95</accession>
<organism evidence="3 4">
    <name type="scientific">Agromyces protaetiae</name>
    <dbReference type="NCBI Taxonomy" id="2509455"/>
    <lineage>
        <taxon>Bacteria</taxon>
        <taxon>Bacillati</taxon>
        <taxon>Actinomycetota</taxon>
        <taxon>Actinomycetes</taxon>
        <taxon>Micrococcales</taxon>
        <taxon>Microbacteriaceae</taxon>
        <taxon>Agromyces</taxon>
    </lineage>
</organism>
<keyword evidence="2" id="KW-0472">Membrane</keyword>
<evidence type="ECO:0000313" key="4">
    <source>
        <dbReference type="Proteomes" id="UP000291259"/>
    </source>
</evidence>
<evidence type="ECO:0000313" key="3">
    <source>
        <dbReference type="EMBL" id="QAY74669.1"/>
    </source>
</evidence>
<dbReference type="EMBL" id="CP035491">
    <property type="protein sequence ID" value="QAY74669.1"/>
    <property type="molecule type" value="Genomic_DNA"/>
</dbReference>
<gene>
    <name evidence="3" type="ORF">ET445_16345</name>
</gene>
<keyword evidence="2" id="KW-0812">Transmembrane</keyword>
<protein>
    <submittedName>
        <fullName evidence="3">Uncharacterized protein</fullName>
    </submittedName>
</protein>